<comment type="function">
    <text evidence="14 19">Bifunctional enzyme that catalyzes the epimerization of the S- and R-forms of NAD(P)HX and the dehydration of the S-form of NAD(P)HX at the expense of ADP, which is converted to AMP. This allows the repair of both epimers of NAD(P)HX, a damaged form of NAD(P)H that is a result of enzymatic or heat-dependent hydration.</text>
</comment>
<evidence type="ECO:0000256" key="12">
    <source>
        <dbReference type="ARBA" id="ARBA00023239"/>
    </source>
</evidence>
<dbReference type="GO" id="GO:0046872">
    <property type="term" value="F:metal ion binding"/>
    <property type="evidence" value="ECO:0007669"/>
    <property type="project" value="UniProtKB-UniRule"/>
</dbReference>
<dbReference type="EMBL" id="QQNH01000007">
    <property type="protein sequence ID" value="RDE09254.1"/>
    <property type="molecule type" value="Genomic_DNA"/>
</dbReference>
<comment type="caution">
    <text evidence="18">Lacks conserved residue(s) required for the propagation of feature annotation.</text>
</comment>
<evidence type="ECO:0000256" key="13">
    <source>
        <dbReference type="ARBA" id="ARBA00023268"/>
    </source>
</evidence>
<comment type="cofactor">
    <cofactor evidence="18 19">
        <name>K(+)</name>
        <dbReference type="ChEBI" id="CHEBI:29103"/>
    </cofactor>
    <text evidence="18 19">Binds 1 potassium ion per subunit.</text>
</comment>
<dbReference type="SUPFAM" id="SSF53613">
    <property type="entry name" value="Ribokinase-like"/>
    <property type="match status" value="1"/>
</dbReference>
<gene>
    <name evidence="18" type="primary">nnrE</name>
    <name evidence="17" type="synonym">nnrD</name>
    <name evidence="22" type="ORF">DVH29_07280</name>
</gene>
<comment type="function">
    <text evidence="17">Catalyzes the dehydration of the S-form of NAD(P)HX at the expense of ADP, which is converted to AMP. Together with NAD(P)HX epimerase, which catalyzes the epimerization of the S- and R-forms, the enzyme allows the repair of both epimers of NAD(P)HX, a damaged form of NAD(P)H that is a result of enzymatic or heat-dependent hydration.</text>
</comment>
<evidence type="ECO:0000313" key="22">
    <source>
        <dbReference type="EMBL" id="RDE09254.1"/>
    </source>
</evidence>
<organism evidence="22 23">
    <name type="scientific">Pelagibacterium lacus</name>
    <dbReference type="NCBI Taxonomy" id="2282655"/>
    <lineage>
        <taxon>Bacteria</taxon>
        <taxon>Pseudomonadati</taxon>
        <taxon>Pseudomonadota</taxon>
        <taxon>Alphaproteobacteria</taxon>
        <taxon>Hyphomicrobiales</taxon>
        <taxon>Devosiaceae</taxon>
        <taxon>Pelagibacterium</taxon>
    </lineage>
</organism>
<evidence type="ECO:0000256" key="16">
    <source>
        <dbReference type="ARBA" id="ARBA00049209"/>
    </source>
</evidence>
<evidence type="ECO:0000256" key="11">
    <source>
        <dbReference type="ARBA" id="ARBA00023235"/>
    </source>
</evidence>
<dbReference type="NCBIfam" id="TIGR00196">
    <property type="entry name" value="yjeF_cterm"/>
    <property type="match status" value="1"/>
</dbReference>
<comment type="catalytic activity">
    <reaction evidence="15 17 19">
        <text>(6S)-NADHX + ADP = AMP + phosphate + NADH + H(+)</text>
        <dbReference type="Rhea" id="RHEA:32223"/>
        <dbReference type="ChEBI" id="CHEBI:15378"/>
        <dbReference type="ChEBI" id="CHEBI:43474"/>
        <dbReference type="ChEBI" id="CHEBI:57945"/>
        <dbReference type="ChEBI" id="CHEBI:64074"/>
        <dbReference type="ChEBI" id="CHEBI:456215"/>
        <dbReference type="ChEBI" id="CHEBI:456216"/>
        <dbReference type="EC" id="4.2.1.136"/>
    </reaction>
</comment>
<feature type="binding site" evidence="18">
    <location>
        <position position="88"/>
    </location>
    <ligand>
        <name>K(+)</name>
        <dbReference type="ChEBI" id="CHEBI:29103"/>
    </ligand>
</feature>
<feature type="domain" description="YjeF C-terminal" evidence="20">
    <location>
        <begin position="246"/>
        <end position="517"/>
    </location>
</feature>
<comment type="similarity">
    <text evidence="18">Belongs to the NnrE/AIBP family.</text>
</comment>
<dbReference type="InterPro" id="IPR029056">
    <property type="entry name" value="Ribokinase-like"/>
</dbReference>
<dbReference type="Proteomes" id="UP000253759">
    <property type="component" value="Unassembled WGS sequence"/>
</dbReference>
<accession>A0A369W3J7</accession>
<sequence>MGPATLRDPFCFILAGRGGGAPSGRSVLEWPVQDLLTPRQMALADRLAVDGGIASLTLMENAGQAVAYEVTQRFPLQPVLVLCGPGNNGGDGFVVARLLSERGWPVRVGATCAKSDLSGDAAMMARMWTGPVERIGSETWGDFGIIVDALFGSGLSRDIEGELADLVAAINASAGHVVAIDIPSGIDGETGAVRGTAIEADLTVTFFRHKPGHLLYPGARFCGDVLLADIGIPDSVLDELNITLHENDPHLWSLPRRRADGHKFDAGNCVVISGDNLHTGAARLSAWGAVRAGAGLVTLAGNAPALMVHAAHVTAIMLETCDDGAALAEMLEDRRKNCVVLGPGLGVGEPARQMVLAALASAAAVVLDADALTSFAERPTALFEAIRQRDGRSTVMTPHMGEFARLFGAGGGAKTEKAISAAGISGAVILLKGADTVIAHPEGRAVINTTGTPLLATAGAGDVLAGLIGGLLAQHMPAFEAACAAAYIHGRAAQAHGRPGMIADDLPAMVPAILADLAVAFD</sequence>
<keyword evidence="9 18" id="KW-0630">Potassium</keyword>
<dbReference type="GO" id="GO:0110051">
    <property type="term" value="P:metabolite repair"/>
    <property type="evidence" value="ECO:0007669"/>
    <property type="project" value="TreeGrafter"/>
</dbReference>
<dbReference type="PIRSF" id="PIRSF017184">
    <property type="entry name" value="Nnr"/>
    <property type="match status" value="1"/>
</dbReference>
<comment type="similarity">
    <text evidence="3 19">In the N-terminal section; belongs to the NnrE/AIBP family.</text>
</comment>
<evidence type="ECO:0000256" key="10">
    <source>
        <dbReference type="ARBA" id="ARBA00023027"/>
    </source>
</evidence>
<comment type="function">
    <text evidence="18">Catalyzes the epimerization of the S- and R-forms of NAD(P)HX, a damaged form of NAD(P)H that is a result of enzymatic or heat-dependent hydration. This is a prerequisite for the S-specific NAD(P)H-hydrate dehydratase to allow the repair of both epimers of NAD(P)HX.</text>
</comment>
<feature type="binding site" evidence="18">
    <location>
        <position position="148"/>
    </location>
    <ligand>
        <name>K(+)</name>
        <dbReference type="ChEBI" id="CHEBI:29103"/>
    </ligand>
</feature>
<dbReference type="Gene3D" id="3.40.1190.20">
    <property type="match status" value="1"/>
</dbReference>
<dbReference type="PANTHER" id="PTHR12592:SF0">
    <property type="entry name" value="ATP-DEPENDENT (S)-NAD(P)H-HYDRATE DEHYDRATASE"/>
    <property type="match status" value="1"/>
</dbReference>
<feature type="binding site" evidence="17">
    <location>
        <position position="399"/>
    </location>
    <ligand>
        <name>(6S)-NADPHX</name>
        <dbReference type="ChEBI" id="CHEBI:64076"/>
    </ligand>
</feature>
<keyword evidence="8 17" id="KW-0521">NADP</keyword>
<comment type="catalytic activity">
    <reaction evidence="2 18 19">
        <text>(6R)-NADPHX = (6S)-NADPHX</text>
        <dbReference type="Rhea" id="RHEA:32227"/>
        <dbReference type="ChEBI" id="CHEBI:64076"/>
        <dbReference type="ChEBI" id="CHEBI:64077"/>
        <dbReference type="EC" id="5.1.99.6"/>
    </reaction>
</comment>
<dbReference type="InterPro" id="IPR030677">
    <property type="entry name" value="Nnr"/>
</dbReference>
<name>A0A369W3J7_9HYPH</name>
<feature type="binding site" evidence="17">
    <location>
        <position position="462"/>
    </location>
    <ligand>
        <name>(6S)-NADPHX</name>
        <dbReference type="ChEBI" id="CHEBI:64076"/>
    </ligand>
</feature>
<protein>
    <recommendedName>
        <fullName evidence="19">Bifunctional NAD(P)H-hydrate repair enzyme</fullName>
    </recommendedName>
    <alternativeName>
        <fullName evidence="19">Nicotinamide nucleotide repair protein</fullName>
    </alternativeName>
    <domain>
        <recommendedName>
            <fullName evidence="19">ADP-dependent (S)-NAD(P)H-hydrate dehydratase</fullName>
            <ecNumber evidence="19">4.2.1.136</ecNumber>
        </recommendedName>
        <alternativeName>
            <fullName evidence="19">ADP-dependent NAD(P)HX dehydratase</fullName>
        </alternativeName>
    </domain>
    <domain>
        <recommendedName>
            <fullName evidence="19">NAD(P)H-hydrate epimerase</fullName>
            <ecNumber evidence="19">5.1.99.6</ecNumber>
        </recommendedName>
    </domain>
</protein>
<comment type="cofactor">
    <cofactor evidence="17">
        <name>Mg(2+)</name>
        <dbReference type="ChEBI" id="CHEBI:18420"/>
    </cofactor>
</comment>
<dbReference type="GO" id="GO:0052856">
    <property type="term" value="F:NAD(P)HX epimerase activity"/>
    <property type="evidence" value="ECO:0007669"/>
    <property type="project" value="UniProtKB-UniRule"/>
</dbReference>
<dbReference type="PROSITE" id="PS51383">
    <property type="entry name" value="YJEF_C_3"/>
    <property type="match status" value="1"/>
</dbReference>
<feature type="binding site" evidence="18">
    <location>
        <position position="184"/>
    </location>
    <ligand>
        <name>K(+)</name>
        <dbReference type="ChEBI" id="CHEBI:29103"/>
    </ligand>
</feature>
<dbReference type="GO" id="GO:0046496">
    <property type="term" value="P:nicotinamide nucleotide metabolic process"/>
    <property type="evidence" value="ECO:0007669"/>
    <property type="project" value="UniProtKB-UniRule"/>
</dbReference>
<feature type="binding site" evidence="17">
    <location>
        <position position="281"/>
    </location>
    <ligand>
        <name>(6S)-NADPHX</name>
        <dbReference type="ChEBI" id="CHEBI:64076"/>
    </ligand>
</feature>
<dbReference type="HAMAP" id="MF_01966">
    <property type="entry name" value="NADHX_epimerase"/>
    <property type="match status" value="1"/>
</dbReference>
<proteinExistence type="inferred from homology"/>
<dbReference type="PROSITE" id="PS01050">
    <property type="entry name" value="YJEF_C_2"/>
    <property type="match status" value="1"/>
</dbReference>
<evidence type="ECO:0000259" key="21">
    <source>
        <dbReference type="PROSITE" id="PS51385"/>
    </source>
</evidence>
<feature type="binding site" evidence="17">
    <location>
        <begin position="432"/>
        <end position="436"/>
    </location>
    <ligand>
        <name>AMP</name>
        <dbReference type="ChEBI" id="CHEBI:456215"/>
    </ligand>
</feature>
<evidence type="ECO:0000256" key="1">
    <source>
        <dbReference type="ARBA" id="ARBA00000013"/>
    </source>
</evidence>
<dbReference type="PROSITE" id="PS51385">
    <property type="entry name" value="YJEF_N"/>
    <property type="match status" value="1"/>
</dbReference>
<evidence type="ECO:0000259" key="20">
    <source>
        <dbReference type="PROSITE" id="PS51383"/>
    </source>
</evidence>
<keyword evidence="10 17" id="KW-0520">NAD</keyword>
<evidence type="ECO:0000256" key="9">
    <source>
        <dbReference type="ARBA" id="ARBA00022958"/>
    </source>
</evidence>
<comment type="subunit">
    <text evidence="17">Homotetramer.</text>
</comment>
<feature type="binding site" evidence="18">
    <location>
        <begin position="152"/>
        <end position="158"/>
    </location>
    <ligand>
        <name>(6S)-NADPHX</name>
        <dbReference type="ChEBI" id="CHEBI:64076"/>
    </ligand>
</feature>
<evidence type="ECO:0000256" key="15">
    <source>
        <dbReference type="ARBA" id="ARBA00048238"/>
    </source>
</evidence>
<keyword evidence="12 17" id="KW-0456">Lyase</keyword>
<reference evidence="23" key="1">
    <citation type="submission" date="2018-07" db="EMBL/GenBank/DDBJ databases">
        <authorList>
            <person name="Liu B.-T."/>
            <person name="Du Z."/>
        </authorList>
    </citation>
    <scope>NUCLEOTIDE SEQUENCE [LARGE SCALE GENOMIC DNA]</scope>
    <source>
        <strain evidence="23">XYN52</strain>
    </source>
</reference>
<dbReference type="AlphaFoldDB" id="A0A369W3J7"/>
<evidence type="ECO:0000256" key="8">
    <source>
        <dbReference type="ARBA" id="ARBA00022857"/>
    </source>
</evidence>
<comment type="catalytic activity">
    <reaction evidence="16 17 19">
        <text>(6S)-NADPHX + ADP = AMP + phosphate + NADPH + H(+)</text>
        <dbReference type="Rhea" id="RHEA:32235"/>
        <dbReference type="ChEBI" id="CHEBI:15378"/>
        <dbReference type="ChEBI" id="CHEBI:43474"/>
        <dbReference type="ChEBI" id="CHEBI:57783"/>
        <dbReference type="ChEBI" id="CHEBI:64076"/>
        <dbReference type="ChEBI" id="CHEBI:456215"/>
        <dbReference type="ChEBI" id="CHEBI:456216"/>
        <dbReference type="EC" id="4.2.1.136"/>
    </reaction>
</comment>
<feature type="binding site" evidence="18">
    <location>
        <position position="181"/>
    </location>
    <ligand>
        <name>(6S)-NADPHX</name>
        <dbReference type="ChEBI" id="CHEBI:64076"/>
    </ligand>
</feature>
<comment type="catalytic activity">
    <reaction evidence="1 18 19">
        <text>(6R)-NADHX = (6S)-NADHX</text>
        <dbReference type="Rhea" id="RHEA:32215"/>
        <dbReference type="ChEBI" id="CHEBI:64074"/>
        <dbReference type="ChEBI" id="CHEBI:64075"/>
        <dbReference type="EC" id="5.1.99.6"/>
    </reaction>
</comment>
<evidence type="ECO:0000256" key="5">
    <source>
        <dbReference type="ARBA" id="ARBA00022723"/>
    </source>
</evidence>
<comment type="similarity">
    <text evidence="4 19">In the C-terminal section; belongs to the NnrD/CARKD family.</text>
</comment>
<evidence type="ECO:0000256" key="6">
    <source>
        <dbReference type="ARBA" id="ARBA00022741"/>
    </source>
</evidence>
<dbReference type="EC" id="4.2.1.136" evidence="19"/>
<comment type="similarity">
    <text evidence="17">Belongs to the NnrD/CARKD family.</text>
</comment>
<dbReference type="CDD" id="cd01171">
    <property type="entry name" value="YXKO-related"/>
    <property type="match status" value="1"/>
</dbReference>
<dbReference type="Pfam" id="PF01256">
    <property type="entry name" value="Carb_kinase"/>
    <property type="match status" value="1"/>
</dbReference>
<evidence type="ECO:0000256" key="2">
    <source>
        <dbReference type="ARBA" id="ARBA00000909"/>
    </source>
</evidence>
<keyword evidence="6 17" id="KW-0547">Nucleotide-binding</keyword>
<dbReference type="Pfam" id="PF03853">
    <property type="entry name" value="YjeF_N"/>
    <property type="match status" value="1"/>
</dbReference>
<feature type="binding site" evidence="17">
    <location>
        <position position="344"/>
    </location>
    <ligand>
        <name>(6S)-NADPHX</name>
        <dbReference type="ChEBI" id="CHEBI:64076"/>
    </ligand>
</feature>
<dbReference type="PANTHER" id="PTHR12592">
    <property type="entry name" value="ATP-DEPENDENT (S)-NAD(P)H-HYDRATE DEHYDRATASE FAMILY MEMBER"/>
    <property type="match status" value="1"/>
</dbReference>
<dbReference type="HAMAP" id="MF_01965">
    <property type="entry name" value="NADHX_dehydratase"/>
    <property type="match status" value="1"/>
</dbReference>
<evidence type="ECO:0000256" key="17">
    <source>
        <dbReference type="HAMAP-Rule" id="MF_01965"/>
    </source>
</evidence>
<dbReference type="Gene3D" id="3.40.50.10260">
    <property type="entry name" value="YjeF N-terminal domain"/>
    <property type="match status" value="1"/>
</dbReference>
<dbReference type="InterPro" id="IPR036652">
    <property type="entry name" value="YjeF_N_dom_sf"/>
</dbReference>
<dbReference type="SUPFAM" id="SSF64153">
    <property type="entry name" value="YjeF N-terminal domain-like"/>
    <property type="match status" value="1"/>
</dbReference>
<evidence type="ECO:0000256" key="7">
    <source>
        <dbReference type="ARBA" id="ARBA00022840"/>
    </source>
</evidence>
<comment type="caution">
    <text evidence="22">The sequence shown here is derived from an EMBL/GenBank/DDBJ whole genome shotgun (WGS) entry which is preliminary data.</text>
</comment>
<dbReference type="EC" id="5.1.99.6" evidence="19"/>
<feature type="binding site" evidence="18">
    <location>
        <begin position="87"/>
        <end position="91"/>
    </location>
    <ligand>
        <name>(6S)-NADPHX</name>
        <dbReference type="ChEBI" id="CHEBI:64076"/>
    </ligand>
</feature>
<dbReference type="OrthoDB" id="9806925at2"/>
<keyword evidence="13" id="KW-0511">Multifunctional enzyme</keyword>
<evidence type="ECO:0000256" key="14">
    <source>
        <dbReference type="ARBA" id="ARBA00025153"/>
    </source>
</evidence>
<keyword evidence="5 18" id="KW-0479">Metal-binding</keyword>
<keyword evidence="7 17" id="KW-0067">ATP-binding</keyword>
<evidence type="ECO:0000256" key="18">
    <source>
        <dbReference type="HAMAP-Rule" id="MF_01966"/>
    </source>
</evidence>
<dbReference type="InterPro" id="IPR017953">
    <property type="entry name" value="Carbohydrate_kinase_pred_CS"/>
</dbReference>
<keyword evidence="23" id="KW-1185">Reference proteome</keyword>
<dbReference type="InterPro" id="IPR004443">
    <property type="entry name" value="YjeF_N_dom"/>
</dbReference>
<evidence type="ECO:0000313" key="23">
    <source>
        <dbReference type="Proteomes" id="UP000253759"/>
    </source>
</evidence>
<keyword evidence="11 18" id="KW-0413">Isomerase</keyword>
<evidence type="ECO:0000256" key="4">
    <source>
        <dbReference type="ARBA" id="ARBA00009524"/>
    </source>
</evidence>
<dbReference type="GO" id="GO:0052855">
    <property type="term" value="F:ADP-dependent NAD(P)H-hydrate dehydratase activity"/>
    <property type="evidence" value="ECO:0007669"/>
    <property type="project" value="UniProtKB-UniRule"/>
</dbReference>
<evidence type="ECO:0000256" key="19">
    <source>
        <dbReference type="PIRNR" id="PIRNR017184"/>
    </source>
</evidence>
<dbReference type="NCBIfam" id="TIGR00197">
    <property type="entry name" value="yjeF_nterm"/>
    <property type="match status" value="1"/>
</dbReference>
<dbReference type="InterPro" id="IPR000631">
    <property type="entry name" value="CARKD"/>
</dbReference>
<feature type="domain" description="YjeF N-terminal" evidence="21">
    <location>
        <begin position="41"/>
        <end position="238"/>
    </location>
</feature>
<evidence type="ECO:0000256" key="3">
    <source>
        <dbReference type="ARBA" id="ARBA00006001"/>
    </source>
</evidence>
<feature type="binding site" evidence="17">
    <location>
        <position position="461"/>
    </location>
    <ligand>
        <name>AMP</name>
        <dbReference type="ChEBI" id="CHEBI:456215"/>
    </ligand>
</feature>
<dbReference type="GO" id="GO:0005524">
    <property type="term" value="F:ATP binding"/>
    <property type="evidence" value="ECO:0007669"/>
    <property type="project" value="UniProtKB-UniRule"/>
</dbReference>